<dbReference type="EMBL" id="JAGQLJ010000014">
    <property type="protein sequence ID" value="MCA9380797.1"/>
    <property type="molecule type" value="Genomic_DNA"/>
</dbReference>
<sequence length="1471" mass="153553">SGTNFDITTPNQVGINKKDNWYNTSWTFRKKISIYNTSGSTLTNFQVPVFIDTESLILSSKLNADCSDLHFTDSNNVDIPYWIATAPTTNTCDQIATKVWLNIPTISTSGEFIYMYYDNPSATLESNGNNVFIQFTDFTTGSSLPSGWIKTDIGTSGSATVGSGVLTLTNTNGLDVYQNVYQATHAYNNSTINGSFVAETYLTSQANTHEYAKTGITIQNSVTASTSNGMALIATSPNHGVLFEYQSNATYPTIDTSTGGGAYTLPSFLKLVKTDANLVSGYSSSNGTSWTKQGSSFTPNGISADQYVTLFNTPHTDDVGSSTFKFLYIRKYLATEPSASAPYNEESSYNSSGSVISSIYDTGFVNGANWGVLDYNSYEPANTSVKIKVRTSNNSDMSGATDFSLCDPVVSGYDISSNSCVNDLERYIQYQITLAVIVSNVSTSPLLTELNIEYVEGDANITSPSYWVQSDWSGGDSQTQWIDATSYYEGSDIIDSNSGQLTINNINFGDGADGAIIVASAQSLTIDSTPIASGRTSPDAVNFNVYSPLLAGSTTLDLGVTPTGLDVNDEILIINLRGTSSNYADVGKYETKRIIAINGTVLTLDGALSNTYDGFSQKIMVQRVPNYTDVTIQSNGNLTTSAYDNTAGKGGVLFFRVSGTLLLESSSSIDTSELGYAGGINGIGGTGGVTYNGVGGTGLNSGEPSQQGGAGGAGASLTASLGTVGGGGGGGDRGDGGGGGGGGGYGTVGTGGIGFLAINSGCTGDGHENGQPGNGVLGGNGGYNCGVSAGGGGGGIYGSSNLSSLYLGSGGGGGGNYNGNGGIGGNGGGIIYISANTFNNSAGGTITNNGGDGTPPTNVAHAGGGGGAGGSIIIRSNTATLGTSLLNAAGGAGEENAGDGGDGRIAIVAKSSISGSTSPSYSSGITEYARSGTITSSIFDTTFDIGAQWGILQYVYSGSTDTNVYVKVRTSNDANMTGADDFSTCSAIASGAPIITSNCVTDADRYIQYQVELLTNDSFSTPALESISIEYLSQDIDIPVITLDSFSPNPTTEVSPIFTGNVSDNLSVISSVEYQIDSTLSSWSSCTADDNTFNSLNEDFTCAIVEVLESGQHIIYFKTTDSSGNTTDAGSYPSITFQVLLDGEAPELTVNSLPYNPISISTPSFNGQAIEAEGTIFNIEFQIDSTNGSWSSCFALDGDFDEAQEDFICTVDTILNNGTHRAYFRATDSNAITTDNSALFTVPFNVQVNTSSGAGNSNSTVSVIEDPDSSVPEIKIEKDINNPNVYLITVSDNFPLSTSNVSIIPNKITVIAQTCTKPNNYTVYCILEILGKGTFKVIATDSSNLTKEVTYEIAQDDDSGVVIDDNSTTTLEPEVTTNTDETSSTTGSNTTDINKQVTDNIKKDSQSNSNVQNSEGTDVNPNVTIINDAAKNNNIELNTFLNQTLPFYLPMISVVPILLPVLFIFLLYWIT</sequence>
<evidence type="ECO:0000256" key="2">
    <source>
        <dbReference type="SAM" id="Phobius"/>
    </source>
</evidence>
<keyword evidence="2" id="KW-0472">Membrane</keyword>
<gene>
    <name evidence="4" type="ORF">KC678_00860</name>
</gene>
<proteinExistence type="predicted"/>
<name>A0A955I8W0_9BACT</name>
<dbReference type="Pfam" id="PF10102">
    <property type="entry name" value="DUF2341"/>
    <property type="match status" value="1"/>
</dbReference>
<feature type="compositionally biased region" description="Low complexity" evidence="1">
    <location>
        <begin position="1368"/>
        <end position="1392"/>
    </location>
</feature>
<reference evidence="4" key="1">
    <citation type="submission" date="2020-04" db="EMBL/GenBank/DDBJ databases">
        <authorList>
            <person name="Zhang T."/>
        </authorList>
    </citation>
    <scope>NUCLEOTIDE SEQUENCE</scope>
    <source>
        <strain evidence="4">HKST-UBA13</strain>
    </source>
</reference>
<keyword evidence="2" id="KW-0812">Transmembrane</keyword>
<keyword evidence="2" id="KW-1133">Transmembrane helix</keyword>
<evidence type="ECO:0000313" key="4">
    <source>
        <dbReference type="EMBL" id="MCA9380797.1"/>
    </source>
</evidence>
<feature type="transmembrane region" description="Helical" evidence="2">
    <location>
        <begin position="1447"/>
        <end position="1470"/>
    </location>
</feature>
<evidence type="ECO:0000256" key="1">
    <source>
        <dbReference type="SAM" id="MobiDB-lite"/>
    </source>
</evidence>
<dbReference type="Proteomes" id="UP000775877">
    <property type="component" value="Unassembled WGS sequence"/>
</dbReference>
<accession>A0A955I8W0</accession>
<dbReference type="InterPro" id="IPR018765">
    <property type="entry name" value="DUF2341"/>
</dbReference>
<protein>
    <submittedName>
        <fullName evidence="4">DUF2341 domain-containing protein</fullName>
    </submittedName>
</protein>
<feature type="region of interest" description="Disordered" evidence="1">
    <location>
        <begin position="1366"/>
        <end position="1393"/>
    </location>
</feature>
<evidence type="ECO:0000259" key="3">
    <source>
        <dbReference type="Pfam" id="PF10102"/>
    </source>
</evidence>
<comment type="caution">
    <text evidence="4">The sequence shown here is derived from an EMBL/GenBank/DDBJ whole genome shotgun (WGS) entry which is preliminary data.</text>
</comment>
<feature type="domain" description="DUF2341" evidence="3">
    <location>
        <begin position="65"/>
        <end position="148"/>
    </location>
</feature>
<reference evidence="4" key="2">
    <citation type="journal article" date="2021" name="Microbiome">
        <title>Successional dynamics and alternative stable states in a saline activated sludge microbial community over 9 years.</title>
        <authorList>
            <person name="Wang Y."/>
            <person name="Ye J."/>
            <person name="Ju F."/>
            <person name="Liu L."/>
            <person name="Boyd J.A."/>
            <person name="Deng Y."/>
            <person name="Parks D.H."/>
            <person name="Jiang X."/>
            <person name="Yin X."/>
            <person name="Woodcroft B.J."/>
            <person name="Tyson G.W."/>
            <person name="Hugenholtz P."/>
            <person name="Polz M.F."/>
            <person name="Zhang T."/>
        </authorList>
    </citation>
    <scope>NUCLEOTIDE SEQUENCE</scope>
    <source>
        <strain evidence="4">HKST-UBA13</strain>
    </source>
</reference>
<feature type="non-terminal residue" evidence="4">
    <location>
        <position position="1"/>
    </location>
</feature>
<organism evidence="4 5">
    <name type="scientific">Candidatus Dojkabacteria bacterium</name>
    <dbReference type="NCBI Taxonomy" id="2099670"/>
    <lineage>
        <taxon>Bacteria</taxon>
        <taxon>Candidatus Dojkabacteria</taxon>
    </lineage>
</organism>
<evidence type="ECO:0000313" key="5">
    <source>
        <dbReference type="Proteomes" id="UP000775877"/>
    </source>
</evidence>